<keyword evidence="6 8" id="KW-0663">Pyridoxal phosphate</keyword>
<evidence type="ECO:0000256" key="3">
    <source>
        <dbReference type="ARBA" id="ARBA00013049"/>
    </source>
</evidence>
<organism evidence="12 13">
    <name type="scientific">Penicillium capsulatum</name>
    <dbReference type="NCBI Taxonomy" id="69766"/>
    <lineage>
        <taxon>Eukaryota</taxon>
        <taxon>Fungi</taxon>
        <taxon>Dikarya</taxon>
        <taxon>Ascomycota</taxon>
        <taxon>Pezizomycotina</taxon>
        <taxon>Eurotiomycetes</taxon>
        <taxon>Eurotiomycetidae</taxon>
        <taxon>Eurotiales</taxon>
        <taxon>Aspergillaceae</taxon>
        <taxon>Penicillium</taxon>
    </lineage>
</organism>
<dbReference type="AlphaFoldDB" id="A0A9W9HNH6"/>
<dbReference type="Pfam" id="PF00266">
    <property type="entry name" value="Aminotran_5"/>
    <property type="match status" value="1"/>
</dbReference>
<comment type="cofactor">
    <cofactor evidence="1 8 10">
        <name>pyridoxal 5'-phosphate</name>
        <dbReference type="ChEBI" id="CHEBI:597326"/>
    </cofactor>
</comment>
<protein>
    <recommendedName>
        <fullName evidence="3">alanine--glyoxylate transaminase</fullName>
        <ecNumber evidence="3">2.6.1.44</ecNumber>
    </recommendedName>
</protein>
<reference evidence="12" key="2">
    <citation type="journal article" date="2023" name="IMA Fungus">
        <title>Comparative genomic study of the Penicillium genus elucidates a diverse pangenome and 15 lateral gene transfer events.</title>
        <authorList>
            <person name="Petersen C."/>
            <person name="Sorensen T."/>
            <person name="Nielsen M.R."/>
            <person name="Sondergaard T.E."/>
            <person name="Sorensen J.L."/>
            <person name="Fitzpatrick D.A."/>
            <person name="Frisvad J.C."/>
            <person name="Nielsen K.L."/>
        </authorList>
    </citation>
    <scope>NUCLEOTIDE SEQUENCE</scope>
    <source>
        <strain evidence="12">IBT 21917</strain>
    </source>
</reference>
<dbReference type="EMBL" id="JAPQKO010000008">
    <property type="protein sequence ID" value="KAJ5151885.1"/>
    <property type="molecule type" value="Genomic_DNA"/>
</dbReference>
<evidence type="ECO:0000256" key="1">
    <source>
        <dbReference type="ARBA" id="ARBA00001933"/>
    </source>
</evidence>
<dbReference type="GO" id="GO:0019265">
    <property type="term" value="P:glycine biosynthetic process, by transamination of glyoxylate"/>
    <property type="evidence" value="ECO:0007669"/>
    <property type="project" value="TreeGrafter"/>
</dbReference>
<dbReference type="PANTHER" id="PTHR21152">
    <property type="entry name" value="AMINOTRANSFERASE CLASS V"/>
    <property type="match status" value="1"/>
</dbReference>
<dbReference type="SUPFAM" id="SSF53383">
    <property type="entry name" value="PLP-dependent transferases"/>
    <property type="match status" value="1"/>
</dbReference>
<dbReference type="GO" id="GO:0008453">
    <property type="term" value="F:alanine-glyoxylate transaminase activity"/>
    <property type="evidence" value="ECO:0007669"/>
    <property type="project" value="UniProtKB-EC"/>
</dbReference>
<evidence type="ECO:0000256" key="5">
    <source>
        <dbReference type="ARBA" id="ARBA00022679"/>
    </source>
</evidence>
<reference evidence="12" key="1">
    <citation type="submission" date="2022-11" db="EMBL/GenBank/DDBJ databases">
        <authorList>
            <person name="Petersen C."/>
        </authorList>
    </citation>
    <scope>NUCLEOTIDE SEQUENCE</scope>
    <source>
        <strain evidence="12">IBT 21917</strain>
    </source>
</reference>
<dbReference type="InterPro" id="IPR020578">
    <property type="entry name" value="Aminotrans_V_PyrdxlP_BS"/>
</dbReference>
<accession>A0A9W9HNH6</accession>
<evidence type="ECO:0000256" key="6">
    <source>
        <dbReference type="ARBA" id="ARBA00022898"/>
    </source>
</evidence>
<evidence type="ECO:0000313" key="13">
    <source>
        <dbReference type="Proteomes" id="UP001146351"/>
    </source>
</evidence>
<dbReference type="PANTHER" id="PTHR21152:SF24">
    <property type="entry name" value="ALANINE--GLYOXYLATE AMINOTRANSFERASE 1"/>
    <property type="match status" value="1"/>
</dbReference>
<evidence type="ECO:0000256" key="8">
    <source>
        <dbReference type="PIRSR" id="PIRSR000524-50"/>
    </source>
</evidence>
<dbReference type="InterPro" id="IPR000192">
    <property type="entry name" value="Aminotrans_V_dom"/>
</dbReference>
<name>A0A9W9HNH6_9EURO</name>
<keyword evidence="13" id="KW-1185">Reference proteome</keyword>
<dbReference type="FunFam" id="3.40.640.10:FF:000027">
    <property type="entry name" value="Serine--pyruvate aminotransferase, mitochondrial"/>
    <property type="match status" value="1"/>
</dbReference>
<evidence type="ECO:0000256" key="2">
    <source>
        <dbReference type="ARBA" id="ARBA00009236"/>
    </source>
</evidence>
<evidence type="ECO:0000256" key="7">
    <source>
        <dbReference type="PIRSR" id="PIRSR000524-1"/>
    </source>
</evidence>
<evidence type="ECO:0000256" key="4">
    <source>
        <dbReference type="ARBA" id="ARBA00022576"/>
    </source>
</evidence>
<comment type="caution">
    <text evidence="12">The sequence shown here is derived from an EMBL/GenBank/DDBJ whole genome shotgun (WGS) entry which is preliminary data.</text>
</comment>
<dbReference type="InterPro" id="IPR015422">
    <property type="entry name" value="PyrdxlP-dep_Trfase_small"/>
</dbReference>
<comment type="similarity">
    <text evidence="2 9">Belongs to the class-V pyridoxal-phosphate-dependent aminotransferase family.</text>
</comment>
<dbReference type="InterPro" id="IPR024169">
    <property type="entry name" value="SP_NH2Trfase/AEP_transaminase"/>
</dbReference>
<dbReference type="InterPro" id="IPR015421">
    <property type="entry name" value="PyrdxlP-dep_Trfase_major"/>
</dbReference>
<dbReference type="FunFam" id="3.90.1150.10:FF:000049">
    <property type="entry name" value="Alanine-glyoxylate aminotransferase 1"/>
    <property type="match status" value="1"/>
</dbReference>
<proteinExistence type="inferred from homology"/>
<dbReference type="GO" id="GO:0004760">
    <property type="term" value="F:L-serine-pyruvate transaminase activity"/>
    <property type="evidence" value="ECO:0007669"/>
    <property type="project" value="TreeGrafter"/>
</dbReference>
<dbReference type="PIRSF" id="PIRSF000524">
    <property type="entry name" value="SPT"/>
    <property type="match status" value="1"/>
</dbReference>
<dbReference type="OrthoDB" id="7403325at2759"/>
<evidence type="ECO:0000256" key="9">
    <source>
        <dbReference type="RuleBase" id="RU004075"/>
    </source>
</evidence>
<feature type="domain" description="Aminotransferase class V" evidence="11">
    <location>
        <begin position="65"/>
        <end position="221"/>
    </location>
</feature>
<feature type="binding site" evidence="7">
    <location>
        <position position="342"/>
    </location>
    <ligand>
        <name>substrate</name>
    </ligand>
</feature>
<keyword evidence="4" id="KW-0032">Aminotransferase</keyword>
<gene>
    <name evidence="12" type="ORF">N7492_010180</name>
</gene>
<dbReference type="Proteomes" id="UP001146351">
    <property type="component" value="Unassembled WGS sequence"/>
</dbReference>
<sequence length="378" mass="40475">MSTQAPHNTLLIPGPIEFDDAVLQSMAHYAESHVAPGFVKVFGETLTLTRKLFQSTDPAAQPFIISGSGTLGWDLVSANLIEKGENALVLNTGYFGDSFGSCLQTYGAQVTQLRAPIGERPSLEQVEQALKEKPYKVVTITHVDTSTGVLSDVKGVAQLVRRVSPETLVVVDGVCSVGSEEIAFDEWDLDAVVTASQKAIGCPPGLSIVMTSGRAIQRVQSRQTPPGAFYASIANWLPIMQNYENNKPSSSTPCTPLSPQITARPIAERFNVHTKVSDHVKATVAQLGLKQLAPRPECQAHGMTAMYLPEGLAPPDVLPGLLKRGVIFAAGLHKEIATKYIRFGHMGVSVTDPNRKDIDNALAALKDGLAEAKQAKGL</sequence>
<evidence type="ECO:0000313" key="12">
    <source>
        <dbReference type="EMBL" id="KAJ5151885.1"/>
    </source>
</evidence>
<evidence type="ECO:0000256" key="10">
    <source>
        <dbReference type="RuleBase" id="RU004504"/>
    </source>
</evidence>
<keyword evidence="5" id="KW-0808">Transferase</keyword>
<dbReference type="GO" id="GO:0005777">
    <property type="term" value="C:peroxisome"/>
    <property type="evidence" value="ECO:0007669"/>
    <property type="project" value="TreeGrafter"/>
</dbReference>
<dbReference type="EC" id="2.6.1.44" evidence="3"/>
<dbReference type="Gene3D" id="3.90.1150.10">
    <property type="entry name" value="Aspartate Aminotransferase, domain 1"/>
    <property type="match status" value="1"/>
</dbReference>
<feature type="modified residue" description="N6-(pyridoxal phosphate)lysine" evidence="8">
    <location>
        <position position="198"/>
    </location>
</feature>
<dbReference type="Gene3D" id="3.40.640.10">
    <property type="entry name" value="Type I PLP-dependent aspartate aminotransferase-like (Major domain)"/>
    <property type="match status" value="1"/>
</dbReference>
<dbReference type="PROSITE" id="PS00595">
    <property type="entry name" value="AA_TRANSFER_CLASS_5"/>
    <property type="match status" value="1"/>
</dbReference>
<evidence type="ECO:0000259" key="11">
    <source>
        <dbReference type="Pfam" id="PF00266"/>
    </source>
</evidence>
<dbReference type="InterPro" id="IPR015424">
    <property type="entry name" value="PyrdxlP-dep_Trfase"/>
</dbReference>